<evidence type="ECO:0000256" key="1">
    <source>
        <dbReference type="SAM" id="Phobius"/>
    </source>
</evidence>
<dbReference type="Proteomes" id="UP000193006">
    <property type="component" value="Chromosome"/>
</dbReference>
<proteinExistence type="predicted"/>
<accession>A0A1X9MEQ8</accession>
<gene>
    <name evidence="2" type="ORF">BkAM31D_19875</name>
</gene>
<organism evidence="2 3">
    <name type="scientific">Halalkalibacter krulwichiae</name>
    <dbReference type="NCBI Taxonomy" id="199441"/>
    <lineage>
        <taxon>Bacteria</taxon>
        <taxon>Bacillati</taxon>
        <taxon>Bacillota</taxon>
        <taxon>Bacilli</taxon>
        <taxon>Bacillales</taxon>
        <taxon>Bacillaceae</taxon>
        <taxon>Halalkalibacter</taxon>
    </lineage>
</organism>
<evidence type="ECO:0000313" key="2">
    <source>
        <dbReference type="EMBL" id="ARK31918.1"/>
    </source>
</evidence>
<reference evidence="2 3" key="1">
    <citation type="submission" date="2017-04" db="EMBL/GenBank/DDBJ databases">
        <title>Bacillus krulwichiae AM31D Genome sequencing and assembly.</title>
        <authorList>
            <person name="Krulwich T.A."/>
            <person name="Anastor L."/>
            <person name="Ehrlich R."/>
            <person name="Ehrlich G.D."/>
            <person name="Janto B."/>
        </authorList>
    </citation>
    <scope>NUCLEOTIDE SEQUENCE [LARGE SCALE GENOMIC DNA]</scope>
    <source>
        <strain evidence="2 3">AM31D</strain>
    </source>
</reference>
<protein>
    <submittedName>
        <fullName evidence="2">Uncharacterized protein</fullName>
    </submittedName>
</protein>
<dbReference type="EMBL" id="CP020814">
    <property type="protein sequence ID" value="ARK31918.1"/>
    <property type="molecule type" value="Genomic_DNA"/>
</dbReference>
<keyword evidence="1" id="KW-1133">Transmembrane helix</keyword>
<evidence type="ECO:0000313" key="3">
    <source>
        <dbReference type="Proteomes" id="UP000193006"/>
    </source>
</evidence>
<feature type="transmembrane region" description="Helical" evidence="1">
    <location>
        <begin position="12"/>
        <end position="33"/>
    </location>
</feature>
<keyword evidence="1" id="KW-0472">Membrane</keyword>
<keyword evidence="1" id="KW-0812">Transmembrane</keyword>
<dbReference type="RefSeq" id="WP_066156460.1">
    <property type="nucleotide sequence ID" value="NZ_CP020814.1"/>
</dbReference>
<name>A0A1X9MEQ8_9BACI</name>
<keyword evidence="3" id="KW-1185">Reference proteome</keyword>
<dbReference type="KEGG" id="bkw:BkAM31D_19875"/>
<dbReference type="AlphaFoldDB" id="A0A1X9MEQ8"/>
<sequence length="191" mass="21826">MKIPGYRSKKRWKMGLASFGYGLLVMTILLSIMGPFTKEVADINGLEVQSEQTRPVEVLENQDGLNEEYVEDIGQIMPRFDAALRGLQVHLSQFEQNQSWIDEARGENNSVYLYASSLREFENVPSRFEEAHMFFVRGTNDIEQSHVRISESLDLLEAGNYNQAMAALKEALLFLNRGEEQMHQGYSLVEV</sequence>